<proteinExistence type="predicted"/>
<dbReference type="AlphaFoldDB" id="A0A5B7KD05"/>
<evidence type="ECO:0000313" key="2">
    <source>
        <dbReference type="Proteomes" id="UP000324222"/>
    </source>
</evidence>
<dbReference type="EMBL" id="VSRR010133478">
    <property type="protein sequence ID" value="MPD02869.1"/>
    <property type="molecule type" value="Genomic_DNA"/>
</dbReference>
<sequence>MINERAATQPEIFLYSPDPWPSSSGTTAALTRWHRRCCAALQYLIGALSMPQEGAAGDEMTG</sequence>
<protein>
    <submittedName>
        <fullName evidence="1">Uncharacterized protein</fullName>
    </submittedName>
</protein>
<comment type="caution">
    <text evidence="1">The sequence shown here is derived from an EMBL/GenBank/DDBJ whole genome shotgun (WGS) entry which is preliminary data.</text>
</comment>
<evidence type="ECO:0000313" key="1">
    <source>
        <dbReference type="EMBL" id="MPD02869.1"/>
    </source>
</evidence>
<keyword evidence="2" id="KW-1185">Reference proteome</keyword>
<organism evidence="1 2">
    <name type="scientific">Portunus trituberculatus</name>
    <name type="common">Swimming crab</name>
    <name type="synonym">Neptunus trituberculatus</name>
    <dbReference type="NCBI Taxonomy" id="210409"/>
    <lineage>
        <taxon>Eukaryota</taxon>
        <taxon>Metazoa</taxon>
        <taxon>Ecdysozoa</taxon>
        <taxon>Arthropoda</taxon>
        <taxon>Crustacea</taxon>
        <taxon>Multicrustacea</taxon>
        <taxon>Malacostraca</taxon>
        <taxon>Eumalacostraca</taxon>
        <taxon>Eucarida</taxon>
        <taxon>Decapoda</taxon>
        <taxon>Pleocyemata</taxon>
        <taxon>Brachyura</taxon>
        <taxon>Eubrachyura</taxon>
        <taxon>Portunoidea</taxon>
        <taxon>Portunidae</taxon>
        <taxon>Portuninae</taxon>
        <taxon>Portunus</taxon>
    </lineage>
</organism>
<name>A0A5B7KD05_PORTR</name>
<reference evidence="1 2" key="1">
    <citation type="submission" date="2019-05" db="EMBL/GenBank/DDBJ databases">
        <title>Another draft genome of Portunus trituberculatus and its Hox gene families provides insights of decapod evolution.</title>
        <authorList>
            <person name="Jeong J.-H."/>
            <person name="Song I."/>
            <person name="Kim S."/>
            <person name="Choi T."/>
            <person name="Kim D."/>
            <person name="Ryu S."/>
            <person name="Kim W."/>
        </authorList>
    </citation>
    <scope>NUCLEOTIDE SEQUENCE [LARGE SCALE GENOMIC DNA]</scope>
    <source>
        <tissue evidence="1">Muscle</tissue>
    </source>
</reference>
<gene>
    <name evidence="1" type="ORF">E2C01_098475</name>
</gene>
<dbReference type="Proteomes" id="UP000324222">
    <property type="component" value="Unassembled WGS sequence"/>
</dbReference>
<accession>A0A5B7KD05</accession>